<organism evidence="5 6">
    <name type="scientific">Pseudonocardia xishanensis</name>
    <dbReference type="NCBI Taxonomy" id="630995"/>
    <lineage>
        <taxon>Bacteria</taxon>
        <taxon>Bacillati</taxon>
        <taxon>Actinomycetota</taxon>
        <taxon>Actinomycetes</taxon>
        <taxon>Pseudonocardiales</taxon>
        <taxon>Pseudonocardiaceae</taxon>
        <taxon>Pseudonocardia</taxon>
    </lineage>
</organism>
<evidence type="ECO:0000256" key="1">
    <source>
        <dbReference type="ARBA" id="ARBA00022737"/>
    </source>
</evidence>
<dbReference type="PANTHER" id="PTHR19211">
    <property type="entry name" value="ATP-BINDING TRANSPORT PROTEIN-RELATED"/>
    <property type="match status" value="1"/>
</dbReference>
<dbReference type="SUPFAM" id="SSF52540">
    <property type="entry name" value="P-loop containing nucleoside triphosphate hydrolases"/>
    <property type="match status" value="2"/>
</dbReference>
<protein>
    <submittedName>
        <fullName evidence="5">ABC-F family ATP-binding cassette domain-containing protein</fullName>
    </submittedName>
</protein>
<dbReference type="Pfam" id="PF00005">
    <property type="entry name" value="ABC_tran"/>
    <property type="match status" value="2"/>
</dbReference>
<dbReference type="Proteomes" id="UP001501598">
    <property type="component" value="Unassembled WGS sequence"/>
</dbReference>
<evidence type="ECO:0000259" key="4">
    <source>
        <dbReference type="PROSITE" id="PS50893"/>
    </source>
</evidence>
<keyword evidence="1" id="KW-0677">Repeat</keyword>
<dbReference type="InterPro" id="IPR003593">
    <property type="entry name" value="AAA+_ATPase"/>
</dbReference>
<dbReference type="PANTHER" id="PTHR19211:SF14">
    <property type="entry name" value="ATP-BINDING CASSETTE SUB-FAMILY F MEMBER 1"/>
    <property type="match status" value="1"/>
</dbReference>
<dbReference type="InterPro" id="IPR032781">
    <property type="entry name" value="ABC_tran_Xtn"/>
</dbReference>
<gene>
    <name evidence="5" type="ORF">GCM10023175_06720</name>
</gene>
<evidence type="ECO:0000256" key="3">
    <source>
        <dbReference type="ARBA" id="ARBA00022840"/>
    </source>
</evidence>
<sequence length="540" mass="58458">MITASDLELRAGSRILLSGANLRVQPGDRIGLVGRNGAGKTTSMRVLAGEGEPYGGAVTSNSPIGYLPQDPREGDLTVTAKDRVLSARGLDELLRKLEKVQTRMAELIDGPENEKAVREYGRLEERFSALGGYAAESEAARICTNLGLPDRVLNQQIETLSGGQRRRVELARILFAASDGGSQSATTLLIDEPTNHLDADSITWLRGFLQQHEGGLVVISHDTELLAAVVNKVWFLDATRGEVDQYNMDWKRYLEARSTDEKRRRRERANAEKKAAVLHTQALKMGAKATKAVAAKNMARRADELLAGLEPERQADRVAKIRFPTPAPCGRTPLTAENLSKAYGSLEVFTGVDLAIDRGTKVVVLGFNGAGKTTLLRMLAGAESSDSGEVVPGHGLRTGYFAQEHDTLDMSASVWENIRHASPDAPEQQLRTVLGTFMFSGEQLKQAAGTLSGGERTRLAMAGLVSSAANVLLLDEPTNNLDPASREQVLDALRRFEGAVVLVTHDPGAVEALEPDKVIVLPDGTEDHWSADYLELVQLA</sequence>
<name>A0ABP8RGS3_9PSEU</name>
<dbReference type="Pfam" id="PF12848">
    <property type="entry name" value="ABC_tran_Xtn"/>
    <property type="match status" value="1"/>
</dbReference>
<dbReference type="GO" id="GO:0005524">
    <property type="term" value="F:ATP binding"/>
    <property type="evidence" value="ECO:0007669"/>
    <property type="project" value="UniProtKB-KW"/>
</dbReference>
<keyword evidence="2" id="KW-0547">Nucleotide-binding</keyword>
<proteinExistence type="predicted"/>
<evidence type="ECO:0000313" key="5">
    <source>
        <dbReference type="EMBL" id="GAA4537752.1"/>
    </source>
</evidence>
<keyword evidence="6" id="KW-1185">Reference proteome</keyword>
<evidence type="ECO:0000256" key="2">
    <source>
        <dbReference type="ARBA" id="ARBA00022741"/>
    </source>
</evidence>
<dbReference type="InterPro" id="IPR003439">
    <property type="entry name" value="ABC_transporter-like_ATP-bd"/>
</dbReference>
<dbReference type="InterPro" id="IPR027417">
    <property type="entry name" value="P-loop_NTPase"/>
</dbReference>
<reference evidence="6" key="1">
    <citation type="journal article" date="2019" name="Int. J. Syst. Evol. Microbiol.">
        <title>The Global Catalogue of Microorganisms (GCM) 10K type strain sequencing project: providing services to taxonomists for standard genome sequencing and annotation.</title>
        <authorList>
            <consortium name="The Broad Institute Genomics Platform"/>
            <consortium name="The Broad Institute Genome Sequencing Center for Infectious Disease"/>
            <person name="Wu L."/>
            <person name="Ma J."/>
        </authorList>
    </citation>
    <scope>NUCLEOTIDE SEQUENCE [LARGE SCALE GENOMIC DNA]</scope>
    <source>
        <strain evidence="6">JCM 17906</strain>
    </source>
</reference>
<dbReference type="InterPro" id="IPR017871">
    <property type="entry name" value="ABC_transporter-like_CS"/>
</dbReference>
<keyword evidence="3 5" id="KW-0067">ATP-binding</keyword>
<comment type="caution">
    <text evidence="5">The sequence shown here is derived from an EMBL/GenBank/DDBJ whole genome shotgun (WGS) entry which is preliminary data.</text>
</comment>
<dbReference type="SMART" id="SM00382">
    <property type="entry name" value="AAA"/>
    <property type="match status" value="2"/>
</dbReference>
<dbReference type="RefSeq" id="WP_345412510.1">
    <property type="nucleotide sequence ID" value="NZ_BAABGT010000012.1"/>
</dbReference>
<dbReference type="InterPro" id="IPR050611">
    <property type="entry name" value="ABCF"/>
</dbReference>
<dbReference type="CDD" id="cd03221">
    <property type="entry name" value="ABCF_EF-3"/>
    <property type="match status" value="2"/>
</dbReference>
<feature type="domain" description="ABC transporter" evidence="4">
    <location>
        <begin position="334"/>
        <end position="539"/>
    </location>
</feature>
<evidence type="ECO:0000313" key="6">
    <source>
        <dbReference type="Proteomes" id="UP001501598"/>
    </source>
</evidence>
<dbReference type="PROSITE" id="PS50893">
    <property type="entry name" value="ABC_TRANSPORTER_2"/>
    <property type="match status" value="2"/>
</dbReference>
<dbReference type="PROSITE" id="PS00211">
    <property type="entry name" value="ABC_TRANSPORTER_1"/>
    <property type="match status" value="2"/>
</dbReference>
<accession>A0ABP8RGS3</accession>
<dbReference type="Gene3D" id="3.40.50.300">
    <property type="entry name" value="P-loop containing nucleotide triphosphate hydrolases"/>
    <property type="match status" value="2"/>
</dbReference>
<dbReference type="EMBL" id="BAABGT010000012">
    <property type="protein sequence ID" value="GAA4537752.1"/>
    <property type="molecule type" value="Genomic_DNA"/>
</dbReference>
<feature type="domain" description="ABC transporter" evidence="4">
    <location>
        <begin position="2"/>
        <end position="263"/>
    </location>
</feature>